<dbReference type="Pfam" id="PF00004">
    <property type="entry name" value="AAA"/>
    <property type="match status" value="1"/>
</dbReference>
<evidence type="ECO:0000256" key="8">
    <source>
        <dbReference type="ARBA" id="ARBA00022801"/>
    </source>
</evidence>
<keyword evidence="8 14" id="KW-0378">Hydrolase</keyword>
<dbReference type="InterPro" id="IPR000642">
    <property type="entry name" value="Peptidase_M41"/>
</dbReference>
<comment type="similarity">
    <text evidence="2 14">In the C-terminal section; belongs to the peptidase M41 family.</text>
</comment>
<feature type="binding site" evidence="14">
    <location>
        <position position="431"/>
    </location>
    <ligand>
        <name>Zn(2+)</name>
        <dbReference type="ChEBI" id="CHEBI:29105"/>
        <note>catalytic</note>
    </ligand>
</feature>
<keyword evidence="3 14" id="KW-1003">Cell membrane</keyword>
<dbReference type="SMART" id="SM00382">
    <property type="entry name" value="AAA"/>
    <property type="match status" value="1"/>
</dbReference>
<protein>
    <recommendedName>
        <fullName evidence="14">ATP-dependent zinc metalloprotease FtsH</fullName>
        <ecNumber evidence="14">3.4.24.-</ecNumber>
    </recommendedName>
</protein>
<dbReference type="PROSITE" id="PS00674">
    <property type="entry name" value="AAA"/>
    <property type="match status" value="1"/>
</dbReference>
<dbReference type="PANTHER" id="PTHR23076">
    <property type="entry name" value="METALLOPROTEASE M41 FTSH"/>
    <property type="match status" value="1"/>
</dbReference>
<dbReference type="InterPro" id="IPR011546">
    <property type="entry name" value="Pept_M41_FtsH_extracell"/>
</dbReference>
<dbReference type="InterPro" id="IPR003960">
    <property type="entry name" value="ATPase_AAA_CS"/>
</dbReference>
<name>A0ABX8J9K1_9BACT</name>
<evidence type="ECO:0000256" key="7">
    <source>
        <dbReference type="ARBA" id="ARBA00022741"/>
    </source>
</evidence>
<keyword evidence="10 14" id="KW-0067">ATP-binding</keyword>
<sequence>MPNFWKVAPFLLLVLLLSLWNSTVNLNEPLRHTINYSQFVEQLTAGNIKSVVIRKEALNGELRNETSLLLQEGGKPAPVKYFRTVLPPFQGEGLLAQLQDKKVTITIESAERGALWQTVLALLPWLLIIGVWVVILKRNQQIQGGPGGLFTFGASKARLYDVSKPSVTFNDVAGMDNVKLELKETIEFLTDPSRFERIGAKVPKGVLLVGPPGTGKTLIARATAGEAAVPFYNISASEFVEMFVGVGASRVRDMFKKAKSTHPSIIFIDEIDAVGRTRGTGLGGGHDEREQTLNQLLSEMDGFDPHEEVIVMAATNRPDVLDPALLRPGRFDRHIVIDRPGWKERKAILEIHVRGKKLSADVDLETLAKGTPGMTGADLENLANEAALVALRQGKELVDAHDFSEAKDIILMGSVKELTISDEEKRITAYHEAGHTLVAWQLPGADPIYKVSIIPRGMAMGVTQLLPGEDRHYYPRSYLMNRLSISLAGRVAEKMVYAEFSSGAQNDLKDATALAEKMVAQWGMSDKVGPMNLGRGEEHPFLGRELSLPKRYSEEMAWVMDQEIQQIIREAEATAAGILKDRRDTLDALAGALLQEEVLEREDVERILRGSPPLQGA</sequence>
<keyword evidence="11 14" id="KW-1133">Transmembrane helix</keyword>
<comment type="subunit">
    <text evidence="14">Homohexamer.</text>
</comment>
<accession>A0ABX8J9K1</accession>
<evidence type="ECO:0000256" key="4">
    <source>
        <dbReference type="ARBA" id="ARBA00022670"/>
    </source>
</evidence>
<keyword evidence="12 14" id="KW-0482">Metalloprotease</keyword>
<keyword evidence="4 14" id="KW-0645">Protease</keyword>
<keyword evidence="6 14" id="KW-0479">Metal-binding</keyword>
<dbReference type="Proteomes" id="UP000683557">
    <property type="component" value="Chromosome"/>
</dbReference>
<comment type="similarity">
    <text evidence="14">In the central section; belongs to the AAA ATPase family.</text>
</comment>
<dbReference type="Pfam" id="PF06480">
    <property type="entry name" value="FtsH_ext"/>
    <property type="match status" value="1"/>
</dbReference>
<dbReference type="HAMAP" id="MF_01458">
    <property type="entry name" value="FtsH"/>
    <property type="match status" value="1"/>
</dbReference>
<organism evidence="17 18">
    <name type="scientific">Geomonas oryzisoli</name>
    <dbReference type="NCBI Taxonomy" id="2847992"/>
    <lineage>
        <taxon>Bacteria</taxon>
        <taxon>Pseudomonadati</taxon>
        <taxon>Thermodesulfobacteriota</taxon>
        <taxon>Desulfuromonadia</taxon>
        <taxon>Geobacterales</taxon>
        <taxon>Geobacteraceae</taxon>
        <taxon>Geomonas</taxon>
    </lineage>
</organism>
<evidence type="ECO:0000259" key="16">
    <source>
        <dbReference type="SMART" id="SM00382"/>
    </source>
</evidence>
<dbReference type="PANTHER" id="PTHR23076:SF97">
    <property type="entry name" value="ATP-DEPENDENT ZINC METALLOPROTEASE YME1L1"/>
    <property type="match status" value="1"/>
</dbReference>
<feature type="domain" description="AAA+ ATPase" evidence="16">
    <location>
        <begin position="202"/>
        <end position="341"/>
    </location>
</feature>
<evidence type="ECO:0000256" key="14">
    <source>
        <dbReference type="HAMAP-Rule" id="MF_01458"/>
    </source>
</evidence>
<dbReference type="InterPro" id="IPR003959">
    <property type="entry name" value="ATPase_AAA_core"/>
</dbReference>
<evidence type="ECO:0000256" key="15">
    <source>
        <dbReference type="RuleBase" id="RU003651"/>
    </source>
</evidence>
<gene>
    <name evidence="14 17" type="primary">ftsH</name>
    <name evidence="17" type="ORF">KP004_07435</name>
</gene>
<evidence type="ECO:0000256" key="1">
    <source>
        <dbReference type="ARBA" id="ARBA00004370"/>
    </source>
</evidence>
<comment type="caution">
    <text evidence="14">Lacks conserved residue(s) required for the propagation of feature annotation.</text>
</comment>
<evidence type="ECO:0000256" key="13">
    <source>
        <dbReference type="ARBA" id="ARBA00023136"/>
    </source>
</evidence>
<dbReference type="EMBL" id="CP076723">
    <property type="protein sequence ID" value="QWV94998.1"/>
    <property type="molecule type" value="Genomic_DNA"/>
</dbReference>
<keyword evidence="7 14" id="KW-0547">Nucleotide-binding</keyword>
<comment type="subcellular location">
    <subcellularLocation>
        <location evidence="14">Cell membrane</location>
        <topology evidence="14">Multi-pass membrane protein</topology>
        <orientation evidence="14">Cytoplasmic side</orientation>
    </subcellularLocation>
    <subcellularLocation>
        <location evidence="1">Membrane</location>
    </subcellularLocation>
</comment>
<dbReference type="InterPro" id="IPR003593">
    <property type="entry name" value="AAA+_ATPase"/>
</dbReference>
<comment type="similarity">
    <text evidence="15">Belongs to the AAA ATPase family.</text>
</comment>
<feature type="transmembrane region" description="Helical" evidence="14">
    <location>
        <begin position="114"/>
        <end position="136"/>
    </location>
</feature>
<feature type="binding site" evidence="14">
    <location>
        <begin position="210"/>
        <end position="217"/>
    </location>
    <ligand>
        <name>ATP</name>
        <dbReference type="ChEBI" id="CHEBI:30616"/>
    </ligand>
</feature>
<dbReference type="EC" id="3.4.24.-" evidence="14"/>
<dbReference type="GO" id="GO:0008237">
    <property type="term" value="F:metallopeptidase activity"/>
    <property type="evidence" value="ECO:0007669"/>
    <property type="project" value="UniProtKB-KW"/>
</dbReference>
<evidence type="ECO:0000313" key="17">
    <source>
        <dbReference type="EMBL" id="QWV94998.1"/>
    </source>
</evidence>
<proteinExistence type="inferred from homology"/>
<evidence type="ECO:0000256" key="9">
    <source>
        <dbReference type="ARBA" id="ARBA00022833"/>
    </source>
</evidence>
<feature type="active site" evidence="14">
    <location>
        <position position="432"/>
    </location>
</feature>
<dbReference type="InterPro" id="IPR041569">
    <property type="entry name" value="AAA_lid_3"/>
</dbReference>
<keyword evidence="13 14" id="KW-0472">Membrane</keyword>
<evidence type="ECO:0000256" key="2">
    <source>
        <dbReference type="ARBA" id="ARBA00010044"/>
    </source>
</evidence>
<evidence type="ECO:0000256" key="10">
    <source>
        <dbReference type="ARBA" id="ARBA00022840"/>
    </source>
</evidence>
<dbReference type="InterPro" id="IPR005936">
    <property type="entry name" value="FtsH"/>
</dbReference>
<keyword evidence="9 14" id="KW-0862">Zinc</keyword>
<dbReference type="Pfam" id="PF17862">
    <property type="entry name" value="AAA_lid_3"/>
    <property type="match status" value="1"/>
</dbReference>
<dbReference type="Pfam" id="PF01434">
    <property type="entry name" value="Peptidase_M41"/>
    <property type="match status" value="1"/>
</dbReference>
<feature type="binding site" evidence="14">
    <location>
        <position position="435"/>
    </location>
    <ligand>
        <name>Zn(2+)</name>
        <dbReference type="ChEBI" id="CHEBI:29105"/>
        <note>catalytic</note>
    </ligand>
</feature>
<dbReference type="NCBIfam" id="TIGR01241">
    <property type="entry name" value="FtsH_fam"/>
    <property type="match status" value="1"/>
</dbReference>
<evidence type="ECO:0000256" key="11">
    <source>
        <dbReference type="ARBA" id="ARBA00022989"/>
    </source>
</evidence>
<evidence type="ECO:0000256" key="5">
    <source>
        <dbReference type="ARBA" id="ARBA00022692"/>
    </source>
</evidence>
<reference evidence="17 18" key="1">
    <citation type="submission" date="2021-06" db="EMBL/GenBank/DDBJ databases">
        <title>Gemonas diversity in paddy soil.</title>
        <authorList>
            <person name="Liu G."/>
        </authorList>
    </citation>
    <scope>NUCLEOTIDE SEQUENCE [LARGE SCALE GENOMIC DNA]</scope>
    <source>
        <strain evidence="17 18">RG10</strain>
    </source>
</reference>
<feature type="binding site" evidence="14">
    <location>
        <position position="507"/>
    </location>
    <ligand>
        <name>Zn(2+)</name>
        <dbReference type="ChEBI" id="CHEBI:29105"/>
        <note>catalytic</note>
    </ligand>
</feature>
<evidence type="ECO:0000256" key="12">
    <source>
        <dbReference type="ARBA" id="ARBA00023049"/>
    </source>
</evidence>
<comment type="cofactor">
    <cofactor evidence="14">
        <name>Zn(2+)</name>
        <dbReference type="ChEBI" id="CHEBI:29105"/>
    </cofactor>
    <text evidence="14">Binds 1 zinc ion per subunit.</text>
</comment>
<evidence type="ECO:0000256" key="6">
    <source>
        <dbReference type="ARBA" id="ARBA00022723"/>
    </source>
</evidence>
<evidence type="ECO:0000256" key="3">
    <source>
        <dbReference type="ARBA" id="ARBA00022475"/>
    </source>
</evidence>
<evidence type="ECO:0000313" key="18">
    <source>
        <dbReference type="Proteomes" id="UP000683557"/>
    </source>
</evidence>
<keyword evidence="18" id="KW-1185">Reference proteome</keyword>
<keyword evidence="5 14" id="KW-0812">Transmembrane</keyword>
<dbReference type="CDD" id="cd19501">
    <property type="entry name" value="RecA-like_FtsH"/>
    <property type="match status" value="1"/>
</dbReference>
<comment type="function">
    <text evidence="14">Acts as a processive, ATP-dependent zinc metallopeptidase for both cytoplasmic and membrane proteins. Plays a role in the quality control of integral membrane proteins.</text>
</comment>